<feature type="domain" description="Capsule biosynthesis GfcC-like C-terminal" evidence="2">
    <location>
        <begin position="195"/>
        <end position="278"/>
    </location>
</feature>
<evidence type="ECO:0000313" key="5">
    <source>
        <dbReference type="Proteomes" id="UP000241222"/>
    </source>
</evidence>
<gene>
    <name evidence="4" type="ORF">C9I99_24210</name>
</gene>
<keyword evidence="1" id="KW-0732">Signal</keyword>
<accession>A0A2T3INE8</accession>
<dbReference type="EMBL" id="PYMH01000018">
    <property type="protein sequence ID" value="PSU29841.1"/>
    <property type="molecule type" value="Genomic_DNA"/>
</dbReference>
<feature type="domain" description="Capsule biosynthesis GfcC-like N-terminal" evidence="3">
    <location>
        <begin position="79"/>
        <end position="171"/>
    </location>
</feature>
<dbReference type="Gene3D" id="3.10.560.10">
    <property type="entry name" value="Outer membrane lipoprotein wza domain like"/>
    <property type="match status" value="1"/>
</dbReference>
<feature type="signal peptide" evidence="1">
    <location>
        <begin position="1"/>
        <end position="29"/>
    </location>
</feature>
<evidence type="ECO:0000259" key="3">
    <source>
        <dbReference type="Pfam" id="PF20616"/>
    </source>
</evidence>
<dbReference type="AlphaFoldDB" id="A0A2T3INE8"/>
<evidence type="ECO:0000256" key="1">
    <source>
        <dbReference type="SAM" id="SignalP"/>
    </source>
</evidence>
<evidence type="ECO:0000313" key="4">
    <source>
        <dbReference type="EMBL" id="PSU29841.1"/>
    </source>
</evidence>
<feature type="chain" id="PRO_5015636184" evidence="1">
    <location>
        <begin position="30"/>
        <end position="280"/>
    </location>
</feature>
<name>A0A2T3INE8_9GAMM</name>
<protein>
    <submittedName>
        <fullName evidence="4">Polysaccharide synthesis</fullName>
    </submittedName>
</protein>
<evidence type="ECO:0000259" key="2">
    <source>
        <dbReference type="Pfam" id="PF06251"/>
    </source>
</evidence>
<keyword evidence="5" id="KW-1185">Reference proteome</keyword>
<dbReference type="RefSeq" id="WP_107351401.1">
    <property type="nucleotide sequence ID" value="NZ_PYMH01000018.1"/>
</dbReference>
<sequence>MVYSLEHLYQQSLAAILALALLAAPQVLANDNEKVDTAPTSAFTIEVFNSRHQAEHLQLYYPQPVRLEQILIGTVANLSLLPKAQLPTAQQEPEQSIYWTGTGIYKHFPHPNKANVISQLEKVSELVDADENSGFQQLATQLSQFEIGERVFTPLDYDLVRINKASNPLVSEPMTLVLPSRPDSVWVLGAVQHNSEQPWATRSSASQYLKLVGTTSYGDNSIATVIQPDGVIEQHPIAYWNKGHKDIAPGAIIYLGFNNLPAGYQSLNDEIINLLRNKAL</sequence>
<dbReference type="InterPro" id="IPR010425">
    <property type="entry name" value="Caps_synth_GfcC-like_C"/>
</dbReference>
<dbReference type="Pfam" id="PF06251">
    <property type="entry name" value="Caps_syn_GfcC_C"/>
    <property type="match status" value="1"/>
</dbReference>
<proteinExistence type="predicted"/>
<reference evidence="4 5" key="1">
    <citation type="submission" date="2018-03" db="EMBL/GenBank/DDBJ databases">
        <title>Whole genome sequencing of Histamine producing bacteria.</title>
        <authorList>
            <person name="Butler K."/>
        </authorList>
    </citation>
    <scope>NUCLEOTIDE SEQUENCE [LARGE SCALE GENOMIC DNA]</scope>
    <source>
        <strain evidence="4 5">JCM 13586</strain>
    </source>
</reference>
<dbReference type="Proteomes" id="UP000241222">
    <property type="component" value="Unassembled WGS sequence"/>
</dbReference>
<dbReference type="Pfam" id="PF20616">
    <property type="entry name" value="Caps_syn_GfcC_N"/>
    <property type="match status" value="1"/>
</dbReference>
<dbReference type="OrthoDB" id="5814422at2"/>
<comment type="caution">
    <text evidence="4">The sequence shown here is derived from an EMBL/GenBank/DDBJ whole genome shotgun (WGS) entry which is preliminary data.</text>
</comment>
<organism evidence="4 5">
    <name type="scientific">Photobacterium lutimaris</name>
    <dbReference type="NCBI Taxonomy" id="388278"/>
    <lineage>
        <taxon>Bacteria</taxon>
        <taxon>Pseudomonadati</taxon>
        <taxon>Pseudomonadota</taxon>
        <taxon>Gammaproteobacteria</taxon>
        <taxon>Vibrionales</taxon>
        <taxon>Vibrionaceae</taxon>
        <taxon>Photobacterium</taxon>
    </lineage>
</organism>
<dbReference type="InterPro" id="IPR046459">
    <property type="entry name" value="Caps_syn_GfcC_N"/>
</dbReference>